<feature type="transmembrane region" description="Helical" evidence="1">
    <location>
        <begin position="94"/>
        <end position="118"/>
    </location>
</feature>
<dbReference type="GeneID" id="80802974"/>
<evidence type="ECO:0000256" key="1">
    <source>
        <dbReference type="SAM" id="Phobius"/>
    </source>
</evidence>
<evidence type="ECO:0000313" key="2">
    <source>
        <dbReference type="EMBL" id="PEH90625.1"/>
    </source>
</evidence>
<proteinExistence type="predicted"/>
<dbReference type="Proteomes" id="UP000220246">
    <property type="component" value="Unassembled WGS sequence"/>
</dbReference>
<dbReference type="AlphaFoldDB" id="A0A2A7UZ63"/>
<evidence type="ECO:0008006" key="4">
    <source>
        <dbReference type="Google" id="ProtNLM"/>
    </source>
</evidence>
<dbReference type="STRING" id="1219032.GCA_001515545_02170"/>
<keyword evidence="1" id="KW-0812">Transmembrane</keyword>
<dbReference type="InterPro" id="IPR047798">
    <property type="entry name" value="BPSS1780-like"/>
</dbReference>
<dbReference type="NCBIfam" id="NF041043">
    <property type="entry name" value="BPSS1780_fam"/>
    <property type="match status" value="1"/>
</dbReference>
<feature type="transmembrane region" description="Helical" evidence="1">
    <location>
        <begin position="145"/>
        <end position="164"/>
    </location>
</feature>
<keyword evidence="1" id="KW-0472">Membrane</keyword>
<accession>A0A2A7UZ63</accession>
<feature type="transmembrane region" description="Helical" evidence="1">
    <location>
        <begin position="229"/>
        <end position="249"/>
    </location>
</feature>
<name>A0A2A7UZ63_COMTR</name>
<evidence type="ECO:0000313" key="3">
    <source>
        <dbReference type="Proteomes" id="UP000220246"/>
    </source>
</evidence>
<dbReference type="EMBL" id="PDEA01000001">
    <property type="protein sequence ID" value="PEH90625.1"/>
    <property type="molecule type" value="Genomic_DNA"/>
</dbReference>
<feature type="transmembrane region" description="Helical" evidence="1">
    <location>
        <begin position="203"/>
        <end position="222"/>
    </location>
</feature>
<gene>
    <name evidence="2" type="ORF">CRM82_20280</name>
</gene>
<reference evidence="3" key="1">
    <citation type="submission" date="2017-09" db="EMBL/GenBank/DDBJ databases">
        <title>FDA dAtabase for Regulatory Grade micrObial Sequences (FDA-ARGOS): Supporting development and validation of Infectious Disease Dx tests.</title>
        <authorList>
            <person name="Minogue T."/>
            <person name="Wolcott M."/>
            <person name="Wasieloski L."/>
            <person name="Aguilar W."/>
            <person name="Moore D."/>
            <person name="Tallon L."/>
            <person name="Sadzewicz L."/>
            <person name="Ott S."/>
            <person name="Zhao X."/>
            <person name="Nagaraj S."/>
            <person name="Vavikolanu K."/>
            <person name="Aluvathingal J."/>
            <person name="Nadendla S."/>
            <person name="Sichtig H."/>
        </authorList>
    </citation>
    <scope>NUCLEOTIDE SEQUENCE [LARGE SCALE GENOMIC DNA]</scope>
    <source>
        <strain evidence="3">FDAARGOS_394</strain>
    </source>
</reference>
<feature type="transmembrane region" description="Helical" evidence="1">
    <location>
        <begin position="26"/>
        <end position="46"/>
    </location>
</feature>
<comment type="caution">
    <text evidence="2">The sequence shown here is derived from an EMBL/GenBank/DDBJ whole genome shotgun (WGS) entry which is preliminary data.</text>
</comment>
<protein>
    <recommendedName>
        <fullName evidence="4">DUF2189 domain-containing protein</fullName>
    </recommendedName>
</protein>
<organism evidence="2 3">
    <name type="scientific">Comamonas terrigena</name>
    <dbReference type="NCBI Taxonomy" id="32013"/>
    <lineage>
        <taxon>Bacteria</taxon>
        <taxon>Pseudomonadati</taxon>
        <taxon>Pseudomonadota</taxon>
        <taxon>Betaproteobacteria</taxon>
        <taxon>Burkholderiales</taxon>
        <taxon>Comamonadaceae</taxon>
        <taxon>Comamonas</taxon>
    </lineage>
</organism>
<dbReference type="OrthoDB" id="5298483at2"/>
<feature type="transmembrane region" description="Helical" evidence="1">
    <location>
        <begin position="52"/>
        <end position="73"/>
    </location>
</feature>
<keyword evidence="1" id="KW-1133">Transmembrane helix</keyword>
<sequence>MKLNIVPARTGAQWVRQGIQTFWRHPMALSALFFLCMAAMSLISLFPLVGPALALALLPTASLVMMVGAAETLQGRMPTPALLLVAFRTGRQRMHAMALLGAFYAVGFLLVMGVSALIDGGQFAQVYLGTTPMTPELAQEADFQAAMWFSLLLYLPLSLLFWHAPGLVHWHNIPPAKALFFSFIACWRNLTAFAVFFLSWMGVFIATGLVLALVTALLSALVGDIAAGLMIGAAMMLAAMFFSSVVFTFRDCFSAPDGHDELEEDGGVTYTPHDTGPTP</sequence>
<dbReference type="RefSeq" id="WP_066537279.1">
    <property type="nucleotide sequence ID" value="NZ_DAMCYT010000036.1"/>
</dbReference>
<keyword evidence="3" id="KW-1185">Reference proteome</keyword>